<evidence type="ECO:0000256" key="3">
    <source>
        <dbReference type="ARBA" id="ARBA00023315"/>
    </source>
</evidence>
<organism evidence="11 12">
    <name type="scientific">Egicoccus halophilus</name>
    <dbReference type="NCBI Taxonomy" id="1670830"/>
    <lineage>
        <taxon>Bacteria</taxon>
        <taxon>Bacillati</taxon>
        <taxon>Actinomycetota</taxon>
        <taxon>Nitriliruptoria</taxon>
        <taxon>Egicoccales</taxon>
        <taxon>Egicoccaceae</taxon>
        <taxon>Egicoccus</taxon>
    </lineage>
</organism>
<evidence type="ECO:0000313" key="11">
    <source>
        <dbReference type="EMBL" id="GGI07183.1"/>
    </source>
</evidence>
<dbReference type="UniPathway" id="UPA00538">
    <property type="reaction ID" value="UER00592"/>
</dbReference>
<dbReference type="Proteomes" id="UP000650511">
    <property type="component" value="Unassembled WGS sequence"/>
</dbReference>
<dbReference type="SUPFAM" id="SSF55681">
    <property type="entry name" value="Class II aaRS and biotin synthetases"/>
    <property type="match status" value="1"/>
</dbReference>
<feature type="domain" description="BPL/LPL catalytic" evidence="10">
    <location>
        <begin position="52"/>
        <end position="232"/>
    </location>
</feature>
<dbReference type="NCBIfam" id="TIGR00214">
    <property type="entry name" value="lipB"/>
    <property type="match status" value="1"/>
</dbReference>
<dbReference type="InterPro" id="IPR004143">
    <property type="entry name" value="BPL_LPL_catalytic"/>
</dbReference>
<dbReference type="InterPro" id="IPR020605">
    <property type="entry name" value="Octanoyltransferase_CS"/>
</dbReference>
<dbReference type="GO" id="GO:0009249">
    <property type="term" value="P:protein lipoylation"/>
    <property type="evidence" value="ECO:0007669"/>
    <property type="project" value="InterPro"/>
</dbReference>
<feature type="active site" description="Acyl-thioester intermediate" evidence="5 7">
    <location>
        <position position="194"/>
    </location>
</feature>
<reference evidence="11" key="2">
    <citation type="submission" date="2020-09" db="EMBL/GenBank/DDBJ databases">
        <authorList>
            <person name="Sun Q."/>
            <person name="Zhou Y."/>
        </authorList>
    </citation>
    <scope>NUCLEOTIDE SEQUENCE</scope>
    <source>
        <strain evidence="11">CGMCC 1.14988</strain>
    </source>
</reference>
<comment type="function">
    <text evidence="4 5 6">Catalyzes the transfer of endogenously produced octanoic acid from octanoyl-acyl-carrier-protein onto the lipoyl domains of lipoate-dependent enzymes. Lipoyl-ACP can also act as a substrate although octanoyl-ACP is likely to be the physiological substrate.</text>
</comment>
<proteinExistence type="inferred from homology"/>
<evidence type="ECO:0000256" key="2">
    <source>
        <dbReference type="ARBA" id="ARBA00022679"/>
    </source>
</evidence>
<dbReference type="GO" id="GO:0005737">
    <property type="term" value="C:cytoplasm"/>
    <property type="evidence" value="ECO:0007669"/>
    <property type="project" value="UniProtKB-SubCell"/>
</dbReference>
<dbReference type="PROSITE" id="PS51733">
    <property type="entry name" value="BPL_LPL_CATALYTIC"/>
    <property type="match status" value="1"/>
</dbReference>
<dbReference type="NCBIfam" id="NF010925">
    <property type="entry name" value="PRK14345.1"/>
    <property type="match status" value="1"/>
</dbReference>
<dbReference type="Pfam" id="PF21948">
    <property type="entry name" value="LplA-B_cat"/>
    <property type="match status" value="1"/>
</dbReference>
<dbReference type="PANTHER" id="PTHR10993:SF7">
    <property type="entry name" value="LIPOYLTRANSFERASE 2, MITOCHONDRIAL-RELATED"/>
    <property type="match status" value="1"/>
</dbReference>
<keyword evidence="3 5" id="KW-0012">Acyltransferase</keyword>
<keyword evidence="12" id="KW-1185">Reference proteome</keyword>
<feature type="binding site" evidence="5 8">
    <location>
        <begin position="162"/>
        <end position="164"/>
    </location>
    <ligand>
        <name>substrate</name>
    </ligand>
</feature>
<dbReference type="EC" id="2.3.1.181" evidence="5 6"/>
<reference evidence="11" key="1">
    <citation type="journal article" date="2014" name="Int. J. Syst. Evol. Microbiol.">
        <title>Complete genome sequence of Corynebacterium casei LMG S-19264T (=DSM 44701T), isolated from a smear-ripened cheese.</title>
        <authorList>
            <consortium name="US DOE Joint Genome Institute (JGI-PGF)"/>
            <person name="Walter F."/>
            <person name="Albersmeier A."/>
            <person name="Kalinowski J."/>
            <person name="Ruckert C."/>
        </authorList>
    </citation>
    <scope>NUCLEOTIDE SEQUENCE</scope>
    <source>
        <strain evidence="11">CGMCC 1.14988</strain>
    </source>
</reference>
<sequence>MTEVPGRRAAVDPHSLRADARAPLAVVRPGTVAYATAWDWQRALAAARAEGTLTQDVVVLLEHPAVYTLGRRADRRNVLFDDATLAARGIEVVPVDRGGDVTYHGPGQLVGYPILQLVGMRVVDYVRSLEDVLIRALADLGIRGERSEGYTGVWVGDQKIAAIGVRVSAGRVTTHGFALNVRPDLDDFTGIVPCGIADRGVCSLQTLGVDAGVDEVADRVQAAMAEVYGATLEPASLDVLLPSNVKVAS</sequence>
<comment type="subcellular location">
    <subcellularLocation>
        <location evidence="5">Cytoplasm</location>
    </subcellularLocation>
</comment>
<comment type="catalytic activity">
    <reaction evidence="5 6">
        <text>octanoyl-[ACP] + L-lysyl-[protein] = N(6)-octanoyl-L-lysyl-[protein] + holo-[ACP] + H(+)</text>
        <dbReference type="Rhea" id="RHEA:17665"/>
        <dbReference type="Rhea" id="RHEA-COMP:9636"/>
        <dbReference type="Rhea" id="RHEA-COMP:9685"/>
        <dbReference type="Rhea" id="RHEA-COMP:9752"/>
        <dbReference type="Rhea" id="RHEA-COMP:9928"/>
        <dbReference type="ChEBI" id="CHEBI:15378"/>
        <dbReference type="ChEBI" id="CHEBI:29969"/>
        <dbReference type="ChEBI" id="CHEBI:64479"/>
        <dbReference type="ChEBI" id="CHEBI:78463"/>
        <dbReference type="ChEBI" id="CHEBI:78809"/>
        <dbReference type="EC" id="2.3.1.181"/>
    </reaction>
</comment>
<evidence type="ECO:0000256" key="4">
    <source>
        <dbReference type="ARBA" id="ARBA00024732"/>
    </source>
</evidence>
<dbReference type="PIRSF" id="PIRSF016262">
    <property type="entry name" value="LPLase"/>
    <property type="match status" value="1"/>
</dbReference>
<dbReference type="PROSITE" id="PS01313">
    <property type="entry name" value="LIPB"/>
    <property type="match status" value="1"/>
</dbReference>
<evidence type="ECO:0000256" key="6">
    <source>
        <dbReference type="PIRNR" id="PIRNR016262"/>
    </source>
</evidence>
<comment type="similarity">
    <text evidence="5 6">Belongs to the LipB family.</text>
</comment>
<dbReference type="EMBL" id="BMHA01000008">
    <property type="protein sequence ID" value="GGI07183.1"/>
    <property type="molecule type" value="Genomic_DNA"/>
</dbReference>
<keyword evidence="2 5" id="KW-0808">Transferase</keyword>
<dbReference type="InterPro" id="IPR000544">
    <property type="entry name" value="Octanoyltransferase"/>
</dbReference>
<comment type="miscellaneous">
    <text evidence="5">In the reaction, the free carboxyl group of octanoic acid is attached via an amide linkage to the epsilon-amino group of a specific lysine residue of lipoyl domains of lipoate-dependent enzymes.</text>
</comment>
<feature type="site" description="Lowers pKa of active site Cys" evidence="5 9">
    <location>
        <position position="159"/>
    </location>
</feature>
<evidence type="ECO:0000256" key="5">
    <source>
        <dbReference type="HAMAP-Rule" id="MF_00013"/>
    </source>
</evidence>
<accession>A0A8J3ESE0</accession>
<dbReference type="Gene3D" id="3.30.930.10">
    <property type="entry name" value="Bira Bifunctional Protein, Domain 2"/>
    <property type="match status" value="1"/>
</dbReference>
<name>A0A8J3ESE0_9ACTN</name>
<dbReference type="AlphaFoldDB" id="A0A8J3ESE0"/>
<gene>
    <name evidence="5 11" type="primary">lipB</name>
    <name evidence="11" type="ORF">GCM10011354_22810</name>
</gene>
<feature type="binding site" evidence="5 8">
    <location>
        <begin position="97"/>
        <end position="104"/>
    </location>
    <ligand>
        <name>substrate</name>
    </ligand>
</feature>
<evidence type="ECO:0000256" key="7">
    <source>
        <dbReference type="PIRSR" id="PIRSR016262-1"/>
    </source>
</evidence>
<comment type="pathway">
    <text evidence="1 5 6">Protein modification; protein lipoylation via endogenous pathway; protein N(6)-(lipoyl)lysine from octanoyl-[acyl-carrier-protein]: step 1/2.</text>
</comment>
<dbReference type="CDD" id="cd16444">
    <property type="entry name" value="LipB"/>
    <property type="match status" value="1"/>
</dbReference>
<dbReference type="PANTHER" id="PTHR10993">
    <property type="entry name" value="OCTANOYLTRANSFERASE"/>
    <property type="match status" value="1"/>
</dbReference>
<comment type="caution">
    <text evidence="11">The sequence shown here is derived from an EMBL/GenBank/DDBJ whole genome shotgun (WGS) entry which is preliminary data.</text>
</comment>
<evidence type="ECO:0000256" key="1">
    <source>
        <dbReference type="ARBA" id="ARBA00004821"/>
    </source>
</evidence>
<keyword evidence="5" id="KW-0963">Cytoplasm</keyword>
<protein>
    <recommendedName>
        <fullName evidence="5 6">Octanoyltransferase</fullName>
        <ecNumber evidence="5 6">2.3.1.181</ecNumber>
    </recommendedName>
    <alternativeName>
        <fullName evidence="5">Lipoate-protein ligase B</fullName>
    </alternativeName>
    <alternativeName>
        <fullName evidence="5">Lipoyl/octanoyl transferase</fullName>
    </alternativeName>
    <alternativeName>
        <fullName evidence="5">Octanoyl-[acyl-carrier-protein]-protein N-octanoyltransferase</fullName>
    </alternativeName>
</protein>
<evidence type="ECO:0000256" key="8">
    <source>
        <dbReference type="PIRSR" id="PIRSR016262-2"/>
    </source>
</evidence>
<dbReference type="GO" id="GO:0033819">
    <property type="term" value="F:lipoyl(octanoyl) transferase activity"/>
    <property type="evidence" value="ECO:0007669"/>
    <property type="project" value="UniProtKB-EC"/>
</dbReference>
<evidence type="ECO:0000313" key="12">
    <source>
        <dbReference type="Proteomes" id="UP000650511"/>
    </source>
</evidence>
<feature type="binding site" evidence="5 8">
    <location>
        <begin position="176"/>
        <end position="178"/>
    </location>
    <ligand>
        <name>substrate</name>
    </ligand>
</feature>
<dbReference type="InterPro" id="IPR045864">
    <property type="entry name" value="aa-tRNA-synth_II/BPL/LPL"/>
</dbReference>
<dbReference type="HAMAP" id="MF_00013">
    <property type="entry name" value="LipB"/>
    <property type="match status" value="1"/>
</dbReference>
<evidence type="ECO:0000256" key="9">
    <source>
        <dbReference type="PIRSR" id="PIRSR016262-3"/>
    </source>
</evidence>
<evidence type="ECO:0000259" key="10">
    <source>
        <dbReference type="PROSITE" id="PS51733"/>
    </source>
</evidence>